<reference evidence="1 2" key="1">
    <citation type="submission" date="2019-09" db="EMBL/GenBank/DDBJ databases">
        <title>Segnochrobactrum spirostomi gen. nov., sp. nov., isolated from the ciliate Spirostomum cf. yagiui and description of a novel family, Segnochrobactraceae fam. nov. within the order Rhizobiales of the class Alphaproteobacteria.</title>
        <authorList>
            <person name="Akter S."/>
            <person name="Shazib S.U.A."/>
            <person name="Shin M.K."/>
        </authorList>
    </citation>
    <scope>NUCLEOTIDE SEQUENCE [LARGE SCALE GENOMIC DNA]</scope>
    <source>
        <strain evidence="1 2">Sp-1</strain>
    </source>
</reference>
<name>A0A6A7Y412_9HYPH</name>
<evidence type="ECO:0000313" key="2">
    <source>
        <dbReference type="Proteomes" id="UP000332515"/>
    </source>
</evidence>
<dbReference type="Proteomes" id="UP000332515">
    <property type="component" value="Unassembled WGS sequence"/>
</dbReference>
<organism evidence="1 2">
    <name type="scientific">Segnochrobactrum spirostomi</name>
    <dbReference type="NCBI Taxonomy" id="2608987"/>
    <lineage>
        <taxon>Bacteria</taxon>
        <taxon>Pseudomonadati</taxon>
        <taxon>Pseudomonadota</taxon>
        <taxon>Alphaproteobacteria</taxon>
        <taxon>Hyphomicrobiales</taxon>
        <taxon>Segnochrobactraceae</taxon>
        <taxon>Segnochrobactrum</taxon>
    </lineage>
</organism>
<dbReference type="AlphaFoldDB" id="A0A6A7Y412"/>
<dbReference type="EMBL" id="VWNA01000001">
    <property type="protein sequence ID" value="MQT12459.1"/>
    <property type="molecule type" value="Genomic_DNA"/>
</dbReference>
<accession>A0A6A7Y412</accession>
<dbReference type="RefSeq" id="WP_153479722.1">
    <property type="nucleotide sequence ID" value="NZ_VWNA01000001.1"/>
</dbReference>
<sequence>MSAQAYPDDLPDGPVIDRAEVDRLVCHPDIDRAITVSAKTIVEMHRGHWVMNRLVSDRGRFVLATMMTELHFREGKGGGFTAARLRDLAIAEAVCSPGRVTAFIAAMRLVGFLRPAPSADRRAKRLVPTTQFIDLQRERMTGMFLARAIVRPHDDVAALEDPWVLGGMMSFMLKRYVQGFRIAIEVPALRHVMDRDVGIPLTLCVVLNDLEGRQSNIAPLARRFSVSRSHVLTVIRELSAENLIEQSSARGGFRGTPLLLEAARRFFATAYLLQEEGIVHAKAWAARADRSGEIAAAEPPAVKSASAPRR</sequence>
<evidence type="ECO:0000313" key="1">
    <source>
        <dbReference type="EMBL" id="MQT12459.1"/>
    </source>
</evidence>
<comment type="caution">
    <text evidence="1">The sequence shown here is derived from an EMBL/GenBank/DDBJ whole genome shotgun (WGS) entry which is preliminary data.</text>
</comment>
<proteinExistence type="predicted"/>
<keyword evidence="2" id="KW-1185">Reference proteome</keyword>
<protein>
    <submittedName>
        <fullName evidence="1">Uncharacterized protein</fullName>
    </submittedName>
</protein>
<gene>
    <name evidence="1" type="ORF">F0357_07230</name>
</gene>